<feature type="region of interest" description="Disordered" evidence="1">
    <location>
        <begin position="92"/>
        <end position="117"/>
    </location>
</feature>
<dbReference type="InterPro" id="IPR058274">
    <property type="entry name" value="DUF7968"/>
</dbReference>
<organism evidence="4 5">
    <name type="scientific">Halopelagius longus</name>
    <dbReference type="NCBI Taxonomy" id="1236180"/>
    <lineage>
        <taxon>Archaea</taxon>
        <taxon>Methanobacteriati</taxon>
        <taxon>Methanobacteriota</taxon>
        <taxon>Stenosarchaea group</taxon>
        <taxon>Halobacteria</taxon>
        <taxon>Halobacteriales</taxon>
        <taxon>Haloferacaceae</taxon>
    </lineage>
</organism>
<evidence type="ECO:0000313" key="6">
    <source>
        <dbReference type="Proteomes" id="UP000255421"/>
    </source>
</evidence>
<evidence type="ECO:0000256" key="1">
    <source>
        <dbReference type="SAM" id="MobiDB-lite"/>
    </source>
</evidence>
<evidence type="ECO:0000313" key="5">
    <source>
        <dbReference type="Proteomes" id="UP000199289"/>
    </source>
</evidence>
<dbReference type="Pfam" id="PF25922">
    <property type="entry name" value="DUF7968"/>
    <property type="match status" value="1"/>
</dbReference>
<dbReference type="Proteomes" id="UP000255421">
    <property type="component" value="Unassembled WGS sequence"/>
</dbReference>
<protein>
    <recommendedName>
        <fullName evidence="2">DUF7968 domain-containing protein</fullName>
    </recommendedName>
</protein>
<dbReference type="EMBL" id="FNKQ01000001">
    <property type="protein sequence ID" value="SDQ08268.1"/>
    <property type="molecule type" value="Genomic_DNA"/>
</dbReference>
<proteinExistence type="predicted"/>
<reference evidence="4" key="2">
    <citation type="submission" date="2016-10" db="EMBL/GenBank/DDBJ databases">
        <authorList>
            <person name="de Groot N.N."/>
        </authorList>
    </citation>
    <scope>NUCLEOTIDE SEQUENCE [LARGE SCALE GENOMIC DNA]</scope>
    <source>
        <strain evidence="4">CGMCC 1.12397</strain>
    </source>
</reference>
<accession>A0A1H0XZE9</accession>
<evidence type="ECO:0000313" key="3">
    <source>
        <dbReference type="EMBL" id="RDI72191.1"/>
    </source>
</evidence>
<evidence type="ECO:0000313" key="4">
    <source>
        <dbReference type="EMBL" id="SDQ08268.1"/>
    </source>
</evidence>
<name>A0A1H0XZE9_9EURY</name>
<feature type="domain" description="DUF7968" evidence="2">
    <location>
        <begin position="3"/>
        <end position="106"/>
    </location>
</feature>
<evidence type="ECO:0000259" key="2">
    <source>
        <dbReference type="Pfam" id="PF25922"/>
    </source>
</evidence>
<dbReference type="OrthoDB" id="239888at2157"/>
<dbReference type="RefSeq" id="WP_092531872.1">
    <property type="nucleotide sequence ID" value="NZ_FNKQ01000001.1"/>
</dbReference>
<reference evidence="3 6" key="3">
    <citation type="submission" date="2018-07" db="EMBL/GenBank/DDBJ databases">
        <title>Genome sequence of extremly halophilic archaeon Halopelagius longus strain BC12-B1.</title>
        <authorList>
            <person name="Zhang X."/>
        </authorList>
    </citation>
    <scope>NUCLEOTIDE SEQUENCE [LARGE SCALE GENOMIC DNA]</scope>
    <source>
        <strain evidence="3 6">BC12-B1</strain>
    </source>
</reference>
<dbReference type="AlphaFoldDB" id="A0A1H0XZE9"/>
<dbReference type="Proteomes" id="UP000199289">
    <property type="component" value="Unassembled WGS sequence"/>
</dbReference>
<dbReference type="EMBL" id="QQST01000001">
    <property type="protein sequence ID" value="RDI72191.1"/>
    <property type="molecule type" value="Genomic_DNA"/>
</dbReference>
<sequence>MSADTARRVVVSYPDELSAWGRDQLETDRFRSYLRRVVEDPSVGDTYEEFVDTGCCGDSLDVPLRIESVEGPSAMGAETEIAYTARDTEPGEIAGGWKVQSNGGPGATTGKARDGGS</sequence>
<keyword evidence="6" id="KW-1185">Reference proteome</keyword>
<gene>
    <name evidence="3" type="ORF">DWB78_10970</name>
    <name evidence="4" type="ORF">SAMN05216278_0302</name>
</gene>
<reference evidence="5" key="1">
    <citation type="submission" date="2016-10" db="EMBL/GenBank/DDBJ databases">
        <authorList>
            <person name="Varghese N."/>
            <person name="Submissions S."/>
        </authorList>
    </citation>
    <scope>NUCLEOTIDE SEQUENCE [LARGE SCALE GENOMIC DNA]</scope>
    <source>
        <strain evidence="5">CGMCC 1.12397</strain>
    </source>
</reference>